<evidence type="ECO:0000256" key="1">
    <source>
        <dbReference type="SAM" id="MobiDB-lite"/>
    </source>
</evidence>
<feature type="compositionally biased region" description="Polar residues" evidence="1">
    <location>
        <begin position="153"/>
        <end position="164"/>
    </location>
</feature>
<reference evidence="2" key="1">
    <citation type="journal article" date="2020" name="Stud. Mycol.">
        <title>101 Dothideomycetes genomes: a test case for predicting lifestyles and emergence of pathogens.</title>
        <authorList>
            <person name="Haridas S."/>
            <person name="Albert R."/>
            <person name="Binder M."/>
            <person name="Bloem J."/>
            <person name="Labutti K."/>
            <person name="Salamov A."/>
            <person name="Andreopoulos B."/>
            <person name="Baker S."/>
            <person name="Barry K."/>
            <person name="Bills G."/>
            <person name="Bluhm B."/>
            <person name="Cannon C."/>
            <person name="Castanera R."/>
            <person name="Culley D."/>
            <person name="Daum C."/>
            <person name="Ezra D."/>
            <person name="Gonzalez J."/>
            <person name="Henrissat B."/>
            <person name="Kuo A."/>
            <person name="Liang C."/>
            <person name="Lipzen A."/>
            <person name="Lutzoni F."/>
            <person name="Magnuson J."/>
            <person name="Mondo S."/>
            <person name="Nolan M."/>
            <person name="Ohm R."/>
            <person name="Pangilinan J."/>
            <person name="Park H.-J."/>
            <person name="Ramirez L."/>
            <person name="Alfaro M."/>
            <person name="Sun H."/>
            <person name="Tritt A."/>
            <person name="Yoshinaga Y."/>
            <person name="Zwiers L.-H."/>
            <person name="Turgeon B."/>
            <person name="Goodwin S."/>
            <person name="Spatafora J."/>
            <person name="Crous P."/>
            <person name="Grigoriev I."/>
        </authorList>
    </citation>
    <scope>NUCLEOTIDE SEQUENCE</scope>
    <source>
        <strain evidence="2">CBS 119687</strain>
    </source>
</reference>
<proteinExistence type="predicted"/>
<feature type="compositionally biased region" description="Acidic residues" evidence="1">
    <location>
        <begin position="263"/>
        <end position="272"/>
    </location>
</feature>
<dbReference type="GeneID" id="54412503"/>
<feature type="region of interest" description="Disordered" evidence="1">
    <location>
        <begin position="142"/>
        <end position="198"/>
    </location>
</feature>
<evidence type="ECO:0000313" key="2">
    <source>
        <dbReference type="EMBL" id="KAF2134102.1"/>
    </source>
</evidence>
<feature type="region of interest" description="Disordered" evidence="1">
    <location>
        <begin position="237"/>
        <end position="283"/>
    </location>
</feature>
<gene>
    <name evidence="2" type="ORF">P153DRAFT_409506</name>
</gene>
<dbReference type="AlphaFoldDB" id="A0A6A6AQ26"/>
<name>A0A6A6AQ26_9PLEO</name>
<dbReference type="RefSeq" id="XP_033528489.1">
    <property type="nucleotide sequence ID" value="XM_033672071.1"/>
</dbReference>
<accession>A0A6A6AQ26</accession>
<dbReference type="EMBL" id="ML977498">
    <property type="protein sequence ID" value="KAF2134102.1"/>
    <property type="molecule type" value="Genomic_DNA"/>
</dbReference>
<dbReference type="Proteomes" id="UP000799771">
    <property type="component" value="Unassembled WGS sequence"/>
</dbReference>
<keyword evidence="3" id="KW-1185">Reference proteome</keyword>
<organism evidence="2 3">
    <name type="scientific">Dothidotthia symphoricarpi CBS 119687</name>
    <dbReference type="NCBI Taxonomy" id="1392245"/>
    <lineage>
        <taxon>Eukaryota</taxon>
        <taxon>Fungi</taxon>
        <taxon>Dikarya</taxon>
        <taxon>Ascomycota</taxon>
        <taxon>Pezizomycotina</taxon>
        <taxon>Dothideomycetes</taxon>
        <taxon>Pleosporomycetidae</taxon>
        <taxon>Pleosporales</taxon>
        <taxon>Dothidotthiaceae</taxon>
        <taxon>Dothidotthia</taxon>
    </lineage>
</organism>
<sequence>MVLLEPCVHPSLFSSILIQLRKNGLFQFQPFYSLLSPISKPRYACPFFKISLRRCRYCELAKRVGLASVYGRYMRGKPKPQREGKFECFELTVGRAYPFLVGIANKPANTNISVPHMSRLFYSLVLSNSPKQHLQHATIVPTRPREPKYLTKASLTPPSHNPYSSLPFVRSSRSSSNQKTAPCRRTTRSRTAETTPATTATALELRTAPSISIQTNEIPLSRIQQQTCWRCGRGIETEGHKDIEDNEGSASIEGNGDNKDTKENDDDDDEKDDGGNNQSEKGS</sequence>
<protein>
    <submittedName>
        <fullName evidence="2">Uncharacterized protein</fullName>
    </submittedName>
</protein>
<evidence type="ECO:0000313" key="3">
    <source>
        <dbReference type="Proteomes" id="UP000799771"/>
    </source>
</evidence>